<gene>
    <name evidence="2" type="ORF">R5W23_002439</name>
</gene>
<keyword evidence="3" id="KW-1185">Reference proteome</keyword>
<accession>A0ABU5F2Y0</accession>
<dbReference type="Pfam" id="PF20221">
    <property type="entry name" value="DUF6580"/>
    <property type="match status" value="1"/>
</dbReference>
<feature type="transmembrane region" description="Helical" evidence="1">
    <location>
        <begin position="101"/>
        <end position="125"/>
    </location>
</feature>
<keyword evidence="1" id="KW-1133">Transmembrane helix</keyword>
<name>A0ABU5F2Y0_9BACT</name>
<dbReference type="InterPro" id="IPR046487">
    <property type="entry name" value="DUF6580"/>
</dbReference>
<evidence type="ECO:0000313" key="2">
    <source>
        <dbReference type="EMBL" id="MDY3561177.1"/>
    </source>
</evidence>
<sequence length="180" mass="19030">MFTDYQSRLPRVLLLLSLVAAAALVRQLSHPQNFTPVGALAIFAGACFADRRLAVLVPLAALVPGDLAAGMHVLVPAVYGSLALNVLLARRLRKGRTAASTAAVTLLGAVQFFVTTNFATWLVFYPHTLGELVSCYVAAVPYFRNTLLGDATFVALLFGALALAERALPAVREPVPAAAN</sequence>
<keyword evidence="1" id="KW-0472">Membrane</keyword>
<dbReference type="Proteomes" id="UP001272242">
    <property type="component" value="Unassembled WGS sequence"/>
</dbReference>
<evidence type="ECO:0008006" key="4">
    <source>
        <dbReference type="Google" id="ProtNLM"/>
    </source>
</evidence>
<dbReference type="RefSeq" id="WP_320687634.1">
    <property type="nucleotide sequence ID" value="NZ_JAXBLV010000189.1"/>
</dbReference>
<keyword evidence="1" id="KW-0812">Transmembrane</keyword>
<evidence type="ECO:0000313" key="3">
    <source>
        <dbReference type="Proteomes" id="UP001272242"/>
    </source>
</evidence>
<evidence type="ECO:0000256" key="1">
    <source>
        <dbReference type="SAM" id="Phobius"/>
    </source>
</evidence>
<proteinExistence type="predicted"/>
<organism evidence="2 3">
    <name type="scientific">Gemmata algarum</name>
    <dbReference type="NCBI Taxonomy" id="2975278"/>
    <lineage>
        <taxon>Bacteria</taxon>
        <taxon>Pseudomonadati</taxon>
        <taxon>Planctomycetota</taxon>
        <taxon>Planctomycetia</taxon>
        <taxon>Gemmatales</taxon>
        <taxon>Gemmataceae</taxon>
        <taxon>Gemmata</taxon>
    </lineage>
</organism>
<dbReference type="EMBL" id="JAXBLV010000189">
    <property type="protein sequence ID" value="MDY3561177.1"/>
    <property type="molecule type" value="Genomic_DNA"/>
</dbReference>
<feature type="transmembrane region" description="Helical" evidence="1">
    <location>
        <begin position="145"/>
        <end position="164"/>
    </location>
</feature>
<protein>
    <recommendedName>
        <fullName evidence="4">ECF transporter S component</fullName>
    </recommendedName>
</protein>
<reference evidence="3" key="1">
    <citation type="journal article" date="2023" name="Mar. Drugs">
        <title>Gemmata algarum, a Novel Planctomycete Isolated from an Algal Mat, Displays Antimicrobial Activity.</title>
        <authorList>
            <person name="Kumar G."/>
            <person name="Kallscheuer N."/>
            <person name="Kashif M."/>
            <person name="Ahamad S."/>
            <person name="Jagadeeshwari U."/>
            <person name="Pannikurungottu S."/>
            <person name="Haufschild T."/>
            <person name="Kabuu M."/>
            <person name="Sasikala C."/>
            <person name="Jogler C."/>
            <person name="Ramana C."/>
        </authorList>
    </citation>
    <scope>NUCLEOTIDE SEQUENCE [LARGE SCALE GENOMIC DNA]</scope>
    <source>
        <strain evidence="3">JC673</strain>
    </source>
</reference>
<feature type="transmembrane region" description="Helical" evidence="1">
    <location>
        <begin position="67"/>
        <end position="89"/>
    </location>
</feature>
<comment type="caution">
    <text evidence="2">The sequence shown here is derived from an EMBL/GenBank/DDBJ whole genome shotgun (WGS) entry which is preliminary data.</text>
</comment>